<dbReference type="STRING" id="1797263.A2397_06040"/>
<reference evidence="3 4" key="1">
    <citation type="journal article" date="2016" name="Nat. Commun.">
        <title>Thousands of microbial genomes shed light on interconnected biogeochemical processes in an aquifer system.</title>
        <authorList>
            <person name="Anantharaman K."/>
            <person name="Brown C.T."/>
            <person name="Hug L.A."/>
            <person name="Sharon I."/>
            <person name="Castelle C.J."/>
            <person name="Probst A.J."/>
            <person name="Thomas B.C."/>
            <person name="Singh A."/>
            <person name="Wilkins M.J."/>
            <person name="Karaoz U."/>
            <person name="Brodie E.L."/>
            <person name="Williams K.H."/>
            <person name="Hubbard S.S."/>
            <person name="Banfield J.F."/>
        </authorList>
    </citation>
    <scope>NUCLEOTIDE SEQUENCE [LARGE SCALE GENOMIC DNA]</scope>
</reference>
<organism evidence="3 4">
    <name type="scientific">Candidatus Amesbacteria bacterium RIFOXYB1_FULL_44_23</name>
    <dbReference type="NCBI Taxonomy" id="1797263"/>
    <lineage>
        <taxon>Bacteria</taxon>
        <taxon>Candidatus Amesiibacteriota</taxon>
    </lineage>
</organism>
<keyword evidence="1" id="KW-0808">Transferase</keyword>
<dbReference type="GO" id="GO:0016757">
    <property type="term" value="F:glycosyltransferase activity"/>
    <property type="evidence" value="ECO:0007669"/>
    <property type="project" value="InterPro"/>
</dbReference>
<dbReference type="SUPFAM" id="SSF53756">
    <property type="entry name" value="UDP-Glycosyltransferase/glycogen phosphorylase"/>
    <property type="match status" value="1"/>
</dbReference>
<dbReference type="InterPro" id="IPR001296">
    <property type="entry name" value="Glyco_trans_1"/>
</dbReference>
<name>A0A1F4ZV70_9BACT</name>
<dbReference type="CDD" id="cd03809">
    <property type="entry name" value="GT4_MtfB-like"/>
    <property type="match status" value="1"/>
</dbReference>
<dbReference type="FunFam" id="3.40.50.2000:FF:000119">
    <property type="entry name" value="Glycosyl transferase group 1"/>
    <property type="match status" value="1"/>
</dbReference>
<dbReference type="EMBL" id="MEXR01000011">
    <property type="protein sequence ID" value="OGD10180.1"/>
    <property type="molecule type" value="Genomic_DNA"/>
</dbReference>
<dbReference type="GO" id="GO:0009103">
    <property type="term" value="P:lipopolysaccharide biosynthetic process"/>
    <property type="evidence" value="ECO:0007669"/>
    <property type="project" value="TreeGrafter"/>
</dbReference>
<sequence>MLIGIDGNEANVARRVGVNMYAFHLLAALKNIKSQHKFVIYLKNPPLSDLPAESENWVYRVIHFPKLWTQTRLPFDLWFHSPRPDVFLSLTHYAPRFSPIPTVISVMDLGFLTYPQQFTAKDLNQLRSWTAYSVKNAKKILAISEYTKSDILKFYHKDESDVIVTYLGFDKKSFRPVTDQKVLDKYHITKPYILFLSSLKPSKNVEGLVEAFSKLNLPDYQLVIAGKKAWMYDQIFKLVKELHLEQQVIFTDYVSQADNPVLMSMAQVFVLPSFHEGFALPAIEAMACGTPVVVSNVANLPEVAGEAVVYIDPYDIDSIVNGIKKALGSERDKLIKLGLQRAKQFDWQITAKKTIMVLEQL</sequence>
<gene>
    <name evidence="3" type="ORF">A2397_06040</name>
</gene>
<feature type="domain" description="Glycosyl transferase family 1" evidence="2">
    <location>
        <begin position="189"/>
        <end position="332"/>
    </location>
</feature>
<dbReference type="Proteomes" id="UP000176424">
    <property type="component" value="Unassembled WGS sequence"/>
</dbReference>
<dbReference type="Pfam" id="PF00534">
    <property type="entry name" value="Glycos_transf_1"/>
    <property type="match status" value="1"/>
</dbReference>
<dbReference type="PANTHER" id="PTHR46401:SF2">
    <property type="entry name" value="GLYCOSYLTRANSFERASE WBBK-RELATED"/>
    <property type="match status" value="1"/>
</dbReference>
<accession>A0A1F4ZV70</accession>
<evidence type="ECO:0000256" key="1">
    <source>
        <dbReference type="ARBA" id="ARBA00022679"/>
    </source>
</evidence>
<dbReference type="PANTHER" id="PTHR46401">
    <property type="entry name" value="GLYCOSYLTRANSFERASE WBBK-RELATED"/>
    <property type="match status" value="1"/>
</dbReference>
<dbReference type="Gene3D" id="3.40.50.2000">
    <property type="entry name" value="Glycogen Phosphorylase B"/>
    <property type="match status" value="2"/>
</dbReference>
<evidence type="ECO:0000313" key="4">
    <source>
        <dbReference type="Proteomes" id="UP000176424"/>
    </source>
</evidence>
<protein>
    <recommendedName>
        <fullName evidence="2">Glycosyl transferase family 1 domain-containing protein</fullName>
    </recommendedName>
</protein>
<evidence type="ECO:0000313" key="3">
    <source>
        <dbReference type="EMBL" id="OGD10180.1"/>
    </source>
</evidence>
<proteinExistence type="predicted"/>
<dbReference type="AlphaFoldDB" id="A0A1F4ZV70"/>
<evidence type="ECO:0000259" key="2">
    <source>
        <dbReference type="Pfam" id="PF00534"/>
    </source>
</evidence>
<comment type="caution">
    <text evidence="3">The sequence shown here is derived from an EMBL/GenBank/DDBJ whole genome shotgun (WGS) entry which is preliminary data.</text>
</comment>